<evidence type="ECO:0000256" key="3">
    <source>
        <dbReference type="ARBA" id="ARBA00009347"/>
    </source>
</evidence>
<comment type="similarity">
    <text evidence="3 10">Belongs to the acyl-CoA dehydrogenase family.</text>
</comment>
<comment type="cofactor">
    <cofactor evidence="1 10">
        <name>FAD</name>
        <dbReference type="ChEBI" id="CHEBI:57692"/>
    </cofactor>
</comment>
<reference evidence="14 15" key="1">
    <citation type="submission" date="2019-06" db="EMBL/GenBank/DDBJ databases">
        <title>New taxonomy in bacterial strain CC-CFT640, isolated from vineyard.</title>
        <authorList>
            <person name="Lin S.-Y."/>
            <person name="Tsai C.-F."/>
            <person name="Young C.-C."/>
        </authorList>
    </citation>
    <scope>NUCLEOTIDE SEQUENCE [LARGE SCALE GENOMIC DNA]</scope>
    <source>
        <strain evidence="14 15">CC-CFT640</strain>
    </source>
</reference>
<keyword evidence="15" id="KW-1185">Reference proteome</keyword>
<dbReference type="OrthoDB" id="5510711at2"/>
<sequence>MQTLPYTTEHEQFRTTARRFIDKEIAPYHAQWEKDGIVSREVWRKAGETGLLLTDIPAEYGGGGADFLTTAILTEEMLRGMHNGPGFRVHSDIVAHYILHYGNEAQKQAWLPRMASGDVVGAIAMTEPGTGSDLQSVRTTAVHDGDNYVISGQKTFITNGQLADLIIVIAKTDAAAGAKGVSLILVEADRPGFSRGRNLEKIGLKAQDTSELFFDQVRVPITNRLGDEGRGFAYLMQELPRERLLIGMAAVAVMEASLEWTLAYTRDRKVFGKPIADFQNSRFKLAEVKTEVKVARVFLDHCIGLLMAGKLDVPTAAMCKWWLTELQGRVVDTCLQLHGGYGYMSEYPIARAYTDARVQRIYGGTTEIMKEIIGRSL</sequence>
<dbReference type="InterPro" id="IPR046373">
    <property type="entry name" value="Acyl-CoA_Oxase/DH_mid-dom_sf"/>
</dbReference>
<dbReference type="Gene3D" id="1.10.540.10">
    <property type="entry name" value="Acyl-CoA dehydrogenase/oxidase, N-terminal domain"/>
    <property type="match status" value="1"/>
</dbReference>
<feature type="domain" description="Acyl-CoA dehydrogenase/oxidase C-terminal" evidence="11">
    <location>
        <begin position="229"/>
        <end position="377"/>
    </location>
</feature>
<dbReference type="RefSeq" id="WP_147846081.1">
    <property type="nucleotide sequence ID" value="NZ_VDUZ01000005.1"/>
</dbReference>
<dbReference type="Pfam" id="PF02771">
    <property type="entry name" value="Acyl-CoA_dh_N"/>
    <property type="match status" value="1"/>
</dbReference>
<name>A0A5C8PT58_9HYPH</name>
<evidence type="ECO:0000259" key="11">
    <source>
        <dbReference type="Pfam" id="PF00441"/>
    </source>
</evidence>
<dbReference type="FunFam" id="1.10.540.10:FF:000009">
    <property type="entry name" value="Probable acyl-CoA dehydrogenase"/>
    <property type="match status" value="1"/>
</dbReference>
<dbReference type="FunFam" id="2.40.110.10:FF:000002">
    <property type="entry name" value="Acyl-CoA dehydrogenase fadE12"/>
    <property type="match status" value="1"/>
</dbReference>
<dbReference type="PANTHER" id="PTHR48083">
    <property type="entry name" value="MEDIUM-CHAIN SPECIFIC ACYL-COA DEHYDROGENASE, MITOCHONDRIAL-RELATED"/>
    <property type="match status" value="1"/>
</dbReference>
<evidence type="ECO:0000259" key="12">
    <source>
        <dbReference type="Pfam" id="PF02770"/>
    </source>
</evidence>
<dbReference type="InterPro" id="IPR009075">
    <property type="entry name" value="AcylCo_DH/oxidase_C"/>
</dbReference>
<comment type="caution">
    <text evidence="14">The sequence shown here is derived from an EMBL/GenBank/DDBJ whole genome shotgun (WGS) entry which is preliminary data.</text>
</comment>
<dbReference type="GO" id="GO:0033539">
    <property type="term" value="P:fatty acid beta-oxidation using acyl-CoA dehydrogenase"/>
    <property type="evidence" value="ECO:0007669"/>
    <property type="project" value="TreeGrafter"/>
</dbReference>
<comment type="function">
    <text evidence="7">Catalyzes the dehydrogenation at the alpha-beta position of ACP-bound acyl chains. This results in the introduction of a double bond in the lipidic chain, which is further transferred to the epsilon-amino group of lysine residue in the mycobactin core by MbtK.</text>
</comment>
<evidence type="ECO:0000256" key="4">
    <source>
        <dbReference type="ARBA" id="ARBA00022630"/>
    </source>
</evidence>
<evidence type="ECO:0000256" key="5">
    <source>
        <dbReference type="ARBA" id="ARBA00022827"/>
    </source>
</evidence>
<evidence type="ECO:0000256" key="10">
    <source>
        <dbReference type="RuleBase" id="RU362125"/>
    </source>
</evidence>
<dbReference type="SUPFAM" id="SSF47203">
    <property type="entry name" value="Acyl-CoA dehydrogenase C-terminal domain-like"/>
    <property type="match status" value="1"/>
</dbReference>
<protein>
    <recommendedName>
        <fullName evidence="8">Acyl-[acyl-carrier-protein] dehydrogenase MbtN</fullName>
    </recommendedName>
    <alternativeName>
        <fullName evidence="9">Mycobactin synthase protein N</fullName>
    </alternativeName>
</protein>
<dbReference type="InterPro" id="IPR006089">
    <property type="entry name" value="Acyl-CoA_DH_CS"/>
</dbReference>
<feature type="domain" description="Acyl-CoA oxidase/dehydrogenase middle" evidence="12">
    <location>
        <begin position="122"/>
        <end position="217"/>
    </location>
</feature>
<organism evidence="14 15">
    <name type="scientific">Vineibacter terrae</name>
    <dbReference type="NCBI Taxonomy" id="2586908"/>
    <lineage>
        <taxon>Bacteria</taxon>
        <taxon>Pseudomonadati</taxon>
        <taxon>Pseudomonadota</taxon>
        <taxon>Alphaproteobacteria</taxon>
        <taxon>Hyphomicrobiales</taxon>
        <taxon>Vineibacter</taxon>
    </lineage>
</organism>
<dbReference type="PROSITE" id="PS00073">
    <property type="entry name" value="ACYL_COA_DH_2"/>
    <property type="match status" value="1"/>
</dbReference>
<comment type="pathway">
    <text evidence="2">Siderophore biosynthesis; mycobactin biosynthesis.</text>
</comment>
<dbReference type="InterPro" id="IPR013786">
    <property type="entry name" value="AcylCoA_DH/ox_N"/>
</dbReference>
<evidence type="ECO:0000313" key="14">
    <source>
        <dbReference type="EMBL" id="TXL79573.1"/>
    </source>
</evidence>
<dbReference type="Pfam" id="PF02770">
    <property type="entry name" value="Acyl-CoA_dh_M"/>
    <property type="match status" value="1"/>
</dbReference>
<dbReference type="Gene3D" id="2.40.110.10">
    <property type="entry name" value="Butyryl-CoA Dehydrogenase, subunit A, domain 2"/>
    <property type="match status" value="1"/>
</dbReference>
<dbReference type="FunFam" id="1.20.140.10:FF:000001">
    <property type="entry name" value="Acyl-CoA dehydrogenase"/>
    <property type="match status" value="1"/>
</dbReference>
<keyword evidence="4 10" id="KW-0285">Flavoprotein</keyword>
<evidence type="ECO:0000256" key="8">
    <source>
        <dbReference type="ARBA" id="ARBA00040394"/>
    </source>
</evidence>
<evidence type="ECO:0000256" key="2">
    <source>
        <dbReference type="ARBA" id="ARBA00005102"/>
    </source>
</evidence>
<gene>
    <name evidence="14" type="ORF">FHP25_06445</name>
</gene>
<evidence type="ECO:0000256" key="9">
    <source>
        <dbReference type="ARBA" id="ARBA00042660"/>
    </source>
</evidence>
<feature type="domain" description="Acyl-CoA dehydrogenase/oxidase N-terminal" evidence="13">
    <location>
        <begin position="7"/>
        <end position="118"/>
    </location>
</feature>
<dbReference type="InterPro" id="IPR050741">
    <property type="entry name" value="Acyl-CoA_dehydrogenase"/>
</dbReference>
<proteinExistence type="inferred from homology"/>
<dbReference type="InterPro" id="IPR037069">
    <property type="entry name" value="AcylCoA_DH/ox_N_sf"/>
</dbReference>
<accession>A0A5C8PT58</accession>
<evidence type="ECO:0000313" key="15">
    <source>
        <dbReference type="Proteomes" id="UP000321638"/>
    </source>
</evidence>
<evidence type="ECO:0000259" key="13">
    <source>
        <dbReference type="Pfam" id="PF02771"/>
    </source>
</evidence>
<evidence type="ECO:0000256" key="1">
    <source>
        <dbReference type="ARBA" id="ARBA00001974"/>
    </source>
</evidence>
<dbReference type="InterPro" id="IPR009100">
    <property type="entry name" value="AcylCoA_DH/oxidase_NM_dom_sf"/>
</dbReference>
<evidence type="ECO:0000256" key="6">
    <source>
        <dbReference type="ARBA" id="ARBA00023002"/>
    </source>
</evidence>
<dbReference type="GO" id="GO:0005737">
    <property type="term" value="C:cytoplasm"/>
    <property type="evidence" value="ECO:0007669"/>
    <property type="project" value="TreeGrafter"/>
</dbReference>
<dbReference type="AlphaFoldDB" id="A0A5C8PT58"/>
<dbReference type="Pfam" id="PF00441">
    <property type="entry name" value="Acyl-CoA_dh_1"/>
    <property type="match status" value="1"/>
</dbReference>
<dbReference type="PANTHER" id="PTHR48083:SF20">
    <property type="entry name" value="LONG-CHAIN SPECIFIC ACYL-COA DEHYDROGENASE, MITOCHONDRIAL"/>
    <property type="match status" value="1"/>
</dbReference>
<dbReference type="EMBL" id="VDUZ01000005">
    <property type="protein sequence ID" value="TXL79573.1"/>
    <property type="molecule type" value="Genomic_DNA"/>
</dbReference>
<evidence type="ECO:0000256" key="7">
    <source>
        <dbReference type="ARBA" id="ARBA00037085"/>
    </source>
</evidence>
<dbReference type="Proteomes" id="UP000321638">
    <property type="component" value="Unassembled WGS sequence"/>
</dbReference>
<dbReference type="Gene3D" id="1.20.140.10">
    <property type="entry name" value="Butyryl-CoA Dehydrogenase, subunit A, domain 3"/>
    <property type="match status" value="1"/>
</dbReference>
<dbReference type="InterPro" id="IPR006091">
    <property type="entry name" value="Acyl-CoA_Oxase/DH_mid-dom"/>
</dbReference>
<dbReference type="GO" id="GO:0050660">
    <property type="term" value="F:flavin adenine dinucleotide binding"/>
    <property type="evidence" value="ECO:0007669"/>
    <property type="project" value="InterPro"/>
</dbReference>
<keyword evidence="5 10" id="KW-0274">FAD</keyword>
<dbReference type="GO" id="GO:0003995">
    <property type="term" value="F:acyl-CoA dehydrogenase activity"/>
    <property type="evidence" value="ECO:0007669"/>
    <property type="project" value="InterPro"/>
</dbReference>
<dbReference type="InterPro" id="IPR036250">
    <property type="entry name" value="AcylCo_DH-like_C"/>
</dbReference>
<dbReference type="SUPFAM" id="SSF56645">
    <property type="entry name" value="Acyl-CoA dehydrogenase NM domain-like"/>
    <property type="match status" value="1"/>
</dbReference>
<keyword evidence="6 10" id="KW-0560">Oxidoreductase</keyword>